<evidence type="ECO:0000256" key="3">
    <source>
        <dbReference type="ARBA" id="ARBA00012438"/>
    </source>
</evidence>
<sequence length="456" mass="49005">MIKSLKNQLVVALGLLVSVIGVVQGVSSYQLSKTGMSALLDMRLEQVAARMRDGFAEGIPTNPARGSQDDRDVVVVVWKPGEALPFRTTDPSAHFPRDAQPGFSGVTVNDELWRIFTRQEPTMTIQVAQRSSVRREITQEAATVTLWPIAVLLPLVWIAVALVVRRSLRQLTQLGAEAQAIDAAHLQPLPTVGVPTEIAPFIHSINTMIERLAMSIEKERKFIADAAHELRTPLTALQLQADNLAPHIVAGNQERFQELRKGITRSGSLITQLLRMARADAPMGGAPLTRVDLAEVVTGAVADVLPIALARGLDIGAEEMVSAHVRAIETDIGMAVKNLVSNAVRYTPDGGTIDLHMRRDGDMVWVDVIDNGPGIDEALLPRVFDRFFRANPDIEGSGLGLSIVKAIAARYGGDVTLRNRDDGQSGIVASIGFPVEEVPERAAAAASASVSTSASA</sequence>
<dbReference type="EC" id="2.7.13.3" evidence="3"/>
<accession>R4WZG7</accession>
<dbReference type="Pfam" id="PF00512">
    <property type="entry name" value="HisKA"/>
    <property type="match status" value="1"/>
</dbReference>
<dbReference type="SUPFAM" id="SSF47384">
    <property type="entry name" value="Homodimeric domain of signal transducing histidine kinase"/>
    <property type="match status" value="1"/>
</dbReference>
<evidence type="ECO:0000259" key="12">
    <source>
        <dbReference type="PROSITE" id="PS50109"/>
    </source>
</evidence>
<dbReference type="Pfam" id="PF02518">
    <property type="entry name" value="HATPase_c"/>
    <property type="match status" value="1"/>
</dbReference>
<proteinExistence type="predicted"/>
<dbReference type="PROSITE" id="PS50885">
    <property type="entry name" value="HAMP"/>
    <property type="match status" value="1"/>
</dbReference>
<reference evidence="14 15" key="2">
    <citation type="journal article" date="2018" name="Int. J. Syst. Evol. Microbiol.">
        <title>Burkholderia insecticola sp. nov., a gut symbiotic bacterium of the bean bug Riptortus pedestris.</title>
        <authorList>
            <person name="Takeshita K."/>
            <person name="Tamaki H."/>
            <person name="Ohbayashi T."/>
            <person name="Meng X.-Y."/>
            <person name="Sone T."/>
            <person name="Mitani Y."/>
            <person name="Peeters C."/>
            <person name="Kikuchi Y."/>
            <person name="Vandamme P."/>
        </authorList>
    </citation>
    <scope>NUCLEOTIDE SEQUENCE [LARGE SCALE GENOMIC DNA]</scope>
    <source>
        <strain evidence="14">RPE64</strain>
    </source>
</reference>
<evidence type="ECO:0000256" key="6">
    <source>
        <dbReference type="ARBA" id="ARBA00022692"/>
    </source>
</evidence>
<evidence type="ECO:0000256" key="11">
    <source>
        <dbReference type="SAM" id="Phobius"/>
    </source>
</evidence>
<evidence type="ECO:0000313" key="15">
    <source>
        <dbReference type="Proteomes" id="UP000013966"/>
    </source>
</evidence>
<dbReference type="InterPro" id="IPR003660">
    <property type="entry name" value="HAMP_dom"/>
</dbReference>
<evidence type="ECO:0000256" key="8">
    <source>
        <dbReference type="ARBA" id="ARBA00022989"/>
    </source>
</evidence>
<keyword evidence="7 14" id="KW-0418">Kinase</keyword>
<dbReference type="SMART" id="SM00388">
    <property type="entry name" value="HisKA"/>
    <property type="match status" value="1"/>
</dbReference>
<dbReference type="PANTHER" id="PTHR45436:SF15">
    <property type="entry name" value="SENSOR HISTIDINE KINASE CUSS"/>
    <property type="match status" value="1"/>
</dbReference>
<gene>
    <name evidence="14" type="ORF">BRPE64_BCDS02200</name>
</gene>
<comment type="subcellular location">
    <subcellularLocation>
        <location evidence="2">Membrane</location>
        <topology evidence="2">Multi-pass membrane protein</topology>
    </subcellularLocation>
</comment>
<keyword evidence="4" id="KW-0597">Phosphoprotein</keyword>
<dbReference type="SMART" id="SM00387">
    <property type="entry name" value="HATPase_c"/>
    <property type="match status" value="1"/>
</dbReference>
<evidence type="ECO:0000256" key="4">
    <source>
        <dbReference type="ARBA" id="ARBA00022553"/>
    </source>
</evidence>
<evidence type="ECO:0000256" key="1">
    <source>
        <dbReference type="ARBA" id="ARBA00000085"/>
    </source>
</evidence>
<evidence type="ECO:0000313" key="14">
    <source>
        <dbReference type="EMBL" id="BAN24881.1"/>
    </source>
</evidence>
<reference evidence="14 15" key="1">
    <citation type="journal article" date="2013" name="Genome Announc.">
        <title>Complete Genome Sequence of Burkholderia sp. Strain RPE64, Bacterial Symbiont of the Bean Bug Riptortus pedestris.</title>
        <authorList>
            <person name="Shibata T.F."/>
            <person name="Maeda T."/>
            <person name="Nikoh N."/>
            <person name="Yamaguchi K."/>
            <person name="Oshima K."/>
            <person name="Hattori M."/>
            <person name="Nishiyama T."/>
            <person name="Hasebe M."/>
            <person name="Fukatsu T."/>
            <person name="Kikuchi Y."/>
            <person name="Shigenobu S."/>
        </authorList>
    </citation>
    <scope>NUCLEOTIDE SEQUENCE [LARGE SCALE GENOMIC DNA]</scope>
</reference>
<dbReference type="CDD" id="cd00082">
    <property type="entry name" value="HisKA"/>
    <property type="match status" value="1"/>
</dbReference>
<dbReference type="KEGG" id="buo:BRPE64_BCDS02200"/>
<keyword evidence="5" id="KW-0808">Transferase</keyword>
<dbReference type="InterPro" id="IPR050428">
    <property type="entry name" value="TCS_sensor_his_kinase"/>
</dbReference>
<dbReference type="PATRIC" id="fig|758793.3.peg.3129"/>
<dbReference type="PROSITE" id="PS50109">
    <property type="entry name" value="HIS_KIN"/>
    <property type="match status" value="1"/>
</dbReference>
<feature type="transmembrane region" description="Helical" evidence="11">
    <location>
        <begin position="144"/>
        <end position="164"/>
    </location>
</feature>
<protein>
    <recommendedName>
        <fullName evidence="3">histidine kinase</fullName>
        <ecNumber evidence="3">2.7.13.3</ecNumber>
    </recommendedName>
</protein>
<dbReference type="RefSeq" id="WP_016354312.1">
    <property type="nucleotide sequence ID" value="NC_021294.1"/>
</dbReference>
<name>R4WZG7_9BURK</name>
<evidence type="ECO:0000256" key="2">
    <source>
        <dbReference type="ARBA" id="ARBA00004141"/>
    </source>
</evidence>
<dbReference type="GO" id="GO:0000155">
    <property type="term" value="F:phosphorelay sensor kinase activity"/>
    <property type="evidence" value="ECO:0007669"/>
    <property type="project" value="InterPro"/>
</dbReference>
<dbReference type="OrthoDB" id="8554694at2"/>
<dbReference type="Proteomes" id="UP000013966">
    <property type="component" value="Chromosome 2"/>
</dbReference>
<dbReference type="InterPro" id="IPR036890">
    <property type="entry name" value="HATPase_C_sf"/>
</dbReference>
<evidence type="ECO:0000256" key="10">
    <source>
        <dbReference type="ARBA" id="ARBA00023136"/>
    </source>
</evidence>
<dbReference type="InterPro" id="IPR003661">
    <property type="entry name" value="HisK_dim/P_dom"/>
</dbReference>
<dbReference type="Gene3D" id="1.10.287.130">
    <property type="match status" value="1"/>
</dbReference>
<evidence type="ECO:0000256" key="9">
    <source>
        <dbReference type="ARBA" id="ARBA00023012"/>
    </source>
</evidence>
<dbReference type="STRING" id="758793.BRPE64_BCDS02200"/>
<feature type="domain" description="HAMP" evidence="13">
    <location>
        <begin position="165"/>
        <end position="217"/>
    </location>
</feature>
<dbReference type="InterPro" id="IPR004358">
    <property type="entry name" value="Sig_transdc_His_kin-like_C"/>
</dbReference>
<dbReference type="PANTHER" id="PTHR45436">
    <property type="entry name" value="SENSOR HISTIDINE KINASE YKOH"/>
    <property type="match status" value="1"/>
</dbReference>
<evidence type="ECO:0000256" key="5">
    <source>
        <dbReference type="ARBA" id="ARBA00022679"/>
    </source>
</evidence>
<dbReference type="GO" id="GO:0005886">
    <property type="term" value="C:plasma membrane"/>
    <property type="evidence" value="ECO:0007669"/>
    <property type="project" value="TreeGrafter"/>
</dbReference>
<dbReference type="AlphaFoldDB" id="R4WZG7"/>
<keyword evidence="8 11" id="KW-1133">Transmembrane helix</keyword>
<dbReference type="HOGENOM" id="CLU_000445_89_37_4"/>
<dbReference type="EMBL" id="AP013059">
    <property type="protein sequence ID" value="BAN24881.1"/>
    <property type="molecule type" value="Genomic_DNA"/>
</dbReference>
<evidence type="ECO:0000259" key="13">
    <source>
        <dbReference type="PROSITE" id="PS50885"/>
    </source>
</evidence>
<keyword evidence="6 11" id="KW-0812">Transmembrane</keyword>
<dbReference type="InterPro" id="IPR003594">
    <property type="entry name" value="HATPase_dom"/>
</dbReference>
<keyword evidence="9" id="KW-0902">Two-component regulatory system</keyword>
<comment type="catalytic activity">
    <reaction evidence="1">
        <text>ATP + protein L-histidine = ADP + protein N-phospho-L-histidine.</text>
        <dbReference type="EC" id="2.7.13.3"/>
    </reaction>
</comment>
<dbReference type="InterPro" id="IPR036097">
    <property type="entry name" value="HisK_dim/P_sf"/>
</dbReference>
<evidence type="ECO:0000256" key="7">
    <source>
        <dbReference type="ARBA" id="ARBA00022777"/>
    </source>
</evidence>
<dbReference type="SUPFAM" id="SSF55874">
    <property type="entry name" value="ATPase domain of HSP90 chaperone/DNA topoisomerase II/histidine kinase"/>
    <property type="match status" value="1"/>
</dbReference>
<dbReference type="PRINTS" id="PR00344">
    <property type="entry name" value="BCTRLSENSOR"/>
</dbReference>
<feature type="domain" description="Histidine kinase" evidence="12">
    <location>
        <begin position="225"/>
        <end position="437"/>
    </location>
</feature>
<organism evidence="14 15">
    <name type="scientific">Caballeronia insecticola</name>
    <dbReference type="NCBI Taxonomy" id="758793"/>
    <lineage>
        <taxon>Bacteria</taxon>
        <taxon>Pseudomonadati</taxon>
        <taxon>Pseudomonadota</taxon>
        <taxon>Betaproteobacteria</taxon>
        <taxon>Burkholderiales</taxon>
        <taxon>Burkholderiaceae</taxon>
        <taxon>Caballeronia</taxon>
    </lineage>
</organism>
<dbReference type="InterPro" id="IPR005467">
    <property type="entry name" value="His_kinase_dom"/>
</dbReference>
<keyword evidence="15" id="KW-1185">Reference proteome</keyword>
<dbReference type="Gene3D" id="3.30.565.10">
    <property type="entry name" value="Histidine kinase-like ATPase, C-terminal domain"/>
    <property type="match status" value="1"/>
</dbReference>
<keyword evidence="10 11" id="KW-0472">Membrane</keyword>